<dbReference type="Pfam" id="PF10604">
    <property type="entry name" value="Polyketide_cyc2"/>
    <property type="match status" value="1"/>
</dbReference>
<evidence type="ECO:0000313" key="1">
    <source>
        <dbReference type="EMBL" id="MFD1186724.1"/>
    </source>
</evidence>
<dbReference type="RefSeq" id="WP_377527240.1">
    <property type="nucleotide sequence ID" value="NZ_JBHTLD010000088.1"/>
</dbReference>
<dbReference type="SUPFAM" id="SSF55961">
    <property type="entry name" value="Bet v1-like"/>
    <property type="match status" value="1"/>
</dbReference>
<protein>
    <submittedName>
        <fullName evidence="1">SRPBCC family protein</fullName>
    </submittedName>
</protein>
<evidence type="ECO:0000313" key="2">
    <source>
        <dbReference type="Proteomes" id="UP001597094"/>
    </source>
</evidence>
<dbReference type="InterPro" id="IPR019587">
    <property type="entry name" value="Polyketide_cyclase/dehydratase"/>
</dbReference>
<dbReference type="InterPro" id="IPR023393">
    <property type="entry name" value="START-like_dom_sf"/>
</dbReference>
<reference evidence="2" key="1">
    <citation type="journal article" date="2019" name="Int. J. Syst. Evol. Microbiol.">
        <title>The Global Catalogue of Microorganisms (GCM) 10K type strain sequencing project: providing services to taxonomists for standard genome sequencing and annotation.</title>
        <authorList>
            <consortium name="The Broad Institute Genomics Platform"/>
            <consortium name="The Broad Institute Genome Sequencing Center for Infectious Disease"/>
            <person name="Wu L."/>
            <person name="Ma J."/>
        </authorList>
    </citation>
    <scope>NUCLEOTIDE SEQUENCE [LARGE SCALE GENOMIC DNA]</scope>
    <source>
        <strain evidence="2">JCM 31319</strain>
    </source>
</reference>
<keyword evidence="2" id="KW-1185">Reference proteome</keyword>
<dbReference type="Proteomes" id="UP001597094">
    <property type="component" value="Unassembled WGS sequence"/>
</dbReference>
<accession>A0ABW3SPB4</accession>
<gene>
    <name evidence="1" type="ORF">ACFQ2O_10950</name>
</gene>
<name>A0ABW3SPB4_9BACT</name>
<dbReference type="Gene3D" id="3.30.530.20">
    <property type="match status" value="1"/>
</dbReference>
<sequence>MRLLKIVLLALVALSAAGYGATFFLPTAFEVERSIYLQHSPEEVYRYLNNPTEWPNWSAVNKQTDPTVIHLYGGSFEGKGARLQWSGDKLGNGQVVLTESINPSSITYLQSLQDVADSVQGFFTIAPERGGTQLVWKQKTVVAATPLAKLQGVLLKYKMEQEQDMGLLGLKTLLENQPKKRASKV</sequence>
<dbReference type="EMBL" id="JBHTLD010000088">
    <property type="protein sequence ID" value="MFD1186724.1"/>
    <property type="molecule type" value="Genomic_DNA"/>
</dbReference>
<proteinExistence type="predicted"/>
<organism evidence="1 2">
    <name type="scientific">Pontibacter rugosus</name>
    <dbReference type="NCBI Taxonomy" id="1745966"/>
    <lineage>
        <taxon>Bacteria</taxon>
        <taxon>Pseudomonadati</taxon>
        <taxon>Bacteroidota</taxon>
        <taxon>Cytophagia</taxon>
        <taxon>Cytophagales</taxon>
        <taxon>Hymenobacteraceae</taxon>
        <taxon>Pontibacter</taxon>
    </lineage>
</organism>
<comment type="caution">
    <text evidence="1">The sequence shown here is derived from an EMBL/GenBank/DDBJ whole genome shotgun (WGS) entry which is preliminary data.</text>
</comment>